<dbReference type="EMBL" id="FTLW01000006">
    <property type="protein sequence ID" value="SIR10105.1"/>
    <property type="molecule type" value="Genomic_DNA"/>
</dbReference>
<gene>
    <name evidence="2" type="ORF">SAMN05421546_2393</name>
</gene>
<feature type="region of interest" description="Disordered" evidence="1">
    <location>
        <begin position="231"/>
        <end position="270"/>
    </location>
</feature>
<name>A0A1N6Y636_9GAMM</name>
<dbReference type="AlphaFoldDB" id="A0A1N6Y636"/>
<evidence type="ECO:0000313" key="2">
    <source>
        <dbReference type="EMBL" id="SIR10105.1"/>
    </source>
</evidence>
<organism evidence="2 3">
    <name type="scientific">Solilutibacter tolerans</name>
    <dbReference type="NCBI Taxonomy" id="1604334"/>
    <lineage>
        <taxon>Bacteria</taxon>
        <taxon>Pseudomonadati</taxon>
        <taxon>Pseudomonadota</taxon>
        <taxon>Gammaproteobacteria</taxon>
        <taxon>Lysobacterales</taxon>
        <taxon>Lysobacteraceae</taxon>
        <taxon>Solilutibacter</taxon>
    </lineage>
</organism>
<keyword evidence="3" id="KW-1185">Reference proteome</keyword>
<proteinExistence type="predicted"/>
<feature type="region of interest" description="Disordered" evidence="1">
    <location>
        <begin position="166"/>
        <end position="208"/>
    </location>
</feature>
<evidence type="ECO:0000313" key="3">
    <source>
        <dbReference type="Proteomes" id="UP000241788"/>
    </source>
</evidence>
<accession>A0A1N6Y636</accession>
<protein>
    <submittedName>
        <fullName evidence="2">Uncharacterized protein</fullName>
    </submittedName>
</protein>
<reference evidence="3" key="1">
    <citation type="submission" date="2017-01" db="EMBL/GenBank/DDBJ databases">
        <authorList>
            <person name="Varghese N."/>
            <person name="Submissions S."/>
        </authorList>
    </citation>
    <scope>NUCLEOTIDE SEQUENCE [LARGE SCALE GENOMIC DNA]</scope>
    <source>
        <strain evidence="3">UM1</strain>
    </source>
</reference>
<dbReference type="Proteomes" id="UP000241788">
    <property type="component" value="Unassembled WGS sequence"/>
</dbReference>
<evidence type="ECO:0000256" key="1">
    <source>
        <dbReference type="SAM" id="MobiDB-lite"/>
    </source>
</evidence>
<feature type="compositionally biased region" description="Basic and acidic residues" evidence="1">
    <location>
        <begin position="184"/>
        <end position="195"/>
    </location>
</feature>
<sequence>MRLPALQDEYCLAFQLERGRLVIPCIQVLRAFLAQTRMISHALLRPLILSELASGELRGDEARLHIAALVPQGTVTKAFGRYLAKLLFESAWAESFSDVFHHRFAEAQRKCIDRHDRVPLQCLPPQASSSRWKVVGHYLGSGDFFISDVLGTLSRSKPPYRTLLVFHNKKGPPPKNPGMSLAVETDKGAGKEKPSRAGNNQDPKGVGQPTLVRQRVIEHDDSDPARVFDIYSSRKQGGAQNSGGGEGSEARLPPPEAPLSFDDERRPGGRTSAEFLGIPGRDATPLHFEIFIQAFQNAIESRAGWTLQFSIQALSDHVPACQPPDRLVMFGRLKTPNVLGYLIEVEPLEGQTSYTLAVVRRNGSESATIKEIGAKLPRWLTGLGRSHVSELLKDDPD</sequence>